<evidence type="ECO:0000256" key="1">
    <source>
        <dbReference type="SAM" id="MobiDB-lite"/>
    </source>
</evidence>
<feature type="compositionally biased region" description="Low complexity" evidence="1">
    <location>
        <begin position="242"/>
        <end position="252"/>
    </location>
</feature>
<evidence type="ECO:0000313" key="3">
    <source>
        <dbReference type="Proteomes" id="UP000224839"/>
    </source>
</evidence>
<dbReference type="Proteomes" id="UP000224839">
    <property type="component" value="Segment"/>
</dbReference>
<dbReference type="EMBL" id="KU686203">
    <property type="protein sequence ID" value="AOV60132.1"/>
    <property type="molecule type" value="Genomic_DNA"/>
</dbReference>
<name>A0A1D8KNB8_9CAUD</name>
<organism evidence="2 3">
    <name type="scientific">Synechococcus phage S-CAM8</name>
    <dbReference type="NCBI Taxonomy" id="754038"/>
    <lineage>
        <taxon>Viruses</taxon>
        <taxon>Duplodnaviria</taxon>
        <taxon>Heunggongvirae</taxon>
        <taxon>Uroviricota</taxon>
        <taxon>Caudoviricetes</taxon>
        <taxon>Pantevenvirales</taxon>
        <taxon>Kyanoviridae</taxon>
        <taxon>Neritesvirus</taxon>
        <taxon>Neritesvirus scam8</taxon>
    </lineage>
</organism>
<evidence type="ECO:0008006" key="4">
    <source>
        <dbReference type="Google" id="ProtNLM"/>
    </source>
</evidence>
<evidence type="ECO:0000313" key="2">
    <source>
        <dbReference type="EMBL" id="AOV60132.1"/>
    </source>
</evidence>
<protein>
    <recommendedName>
        <fullName evidence="4">PA14 domain-containing protein</fullName>
    </recommendedName>
</protein>
<gene>
    <name evidence="2" type="ORF">P29A0810_196</name>
</gene>
<sequence>MAYYYPEGYFGPICDTPLSDDQISNQQRDTPAFVEGEEERVQNYPAEGNSDIPWWFAYKDITGDLPSVLISTRCKQREDGSFFDCEYEYASPVDFPEINVPQEDFGLGEQFFVPVITPESCSPFDADINILPISFITPSGGLVTKYKKEKSSPVTYAVTSTRGFTEVQSDLDVSFNDEGTQVIVTGTGSAIVTFELRWDDDPGTSGLSVGTLTIEGQSVSQSGEEGSTAMSVQLSSGTYPISLSGESSGSGSRTRNNNKTIEYDDDIDEDGFDVNATLSIQSVDNIDGIQIDSFWSDEGNAYAVWTNPETCTLPREEQDVTYKIPIPTAGTYGFTFASDDGGTVIINENDTIFNNLPGGIFKSGSLSTPYSATRNLDAGILEMTVRCTNSDAGFTTDGEPSGLAYAWWRNPGGWYIKICKGGTCAGETIVPWVRSGPHQLWSEFMNNYAVYISNTEPSLGTHTTSYTIYIDEEDDYLLEMQADNNGTISWDGTQVLTSSSYTTSSTYTIPNVSVGPHTLSVSVTNVANGGTDIDTWGNNPGGIAWTLTQPSDTVTTTETVTTETPNEIQATFNSDGDIVVTGFGTGRIQLIFEWDDDPNRYGTALGSIEIAGKTFVQTTGKERGNDSYTFTARAGRTYTAVIEDNPSGFTRKRSNTQLCFFDSDDDDCNAKLDIASVTYSGTVSSSSTDTNTTTIEESIIARSTDLNIGSNIDNNNLIWHTRLATGYEYSTTQ</sequence>
<feature type="region of interest" description="Disordered" evidence="1">
    <location>
        <begin position="240"/>
        <end position="259"/>
    </location>
</feature>
<reference evidence="2 3" key="1">
    <citation type="journal article" date="2016" name="Virology">
        <title>The genomic content and context of auxiliary metabolic genes in marine cyanomyoviruses.</title>
        <authorList>
            <person name="Crummett L.T."/>
            <person name="Puxty R.J."/>
            <person name="Weihe C."/>
            <person name="Marston M.F."/>
            <person name="Martiny J.B."/>
        </authorList>
    </citation>
    <scope>NUCLEOTIDE SEQUENCE [LARGE SCALE GENOMIC DNA]</scope>
    <source>
        <strain evidence="2">0810PA29</strain>
    </source>
</reference>
<accession>A0A1D8KNB8</accession>
<proteinExistence type="predicted"/>